<keyword evidence="6" id="KW-1185">Reference proteome</keyword>
<dbReference type="InterPro" id="IPR036404">
    <property type="entry name" value="Jacalin-like_lectin_dom_sf"/>
</dbReference>
<dbReference type="PANTHER" id="PTHR47293">
    <property type="entry name" value="JACALIN-RELATED LECTIN 3"/>
    <property type="match status" value="1"/>
</dbReference>
<reference evidence="5 6" key="3">
    <citation type="journal article" date="2020" name="BMC Genomics">
        <title>Intraspecific diversification of the crop wild relative Brassica cretica Lam. using demographic model selection.</title>
        <authorList>
            <person name="Kioukis A."/>
            <person name="Michalopoulou V.A."/>
            <person name="Briers L."/>
            <person name="Pirintsos S."/>
            <person name="Studholme D.J."/>
            <person name="Pavlidis P."/>
            <person name="Sarris P.F."/>
        </authorList>
    </citation>
    <scope>NUCLEOTIDE SEQUENCE [LARGE SCALE GENOMIC DNA]</scope>
    <source>
        <strain evidence="6">cv. PFS-1207/04</strain>
        <strain evidence="5">PFS-1207/04</strain>
    </source>
</reference>
<dbReference type="SMART" id="SM00915">
    <property type="entry name" value="Jacalin"/>
    <property type="match status" value="2"/>
</dbReference>
<comment type="caution">
    <text evidence="4">The sequence shown here is derived from an EMBL/GenBank/DDBJ whole genome shotgun (WGS) entry which is preliminary data.</text>
</comment>
<dbReference type="InterPro" id="IPR001229">
    <property type="entry name" value="Jacalin-like_lectin_dom"/>
</dbReference>
<dbReference type="EMBL" id="QGKV02001507">
    <property type="protein sequence ID" value="KAF3528580.1"/>
    <property type="molecule type" value="Genomic_DNA"/>
</dbReference>
<evidence type="ECO:0000313" key="5">
    <source>
        <dbReference type="EMBL" id="KAF3528580.1"/>
    </source>
</evidence>
<gene>
    <name evidence="5" type="ORF">DY000_02041189</name>
    <name evidence="4" type="ORF">F2Q70_00036337</name>
</gene>
<proteinExistence type="inferred from homology"/>
<dbReference type="SUPFAM" id="SSF51101">
    <property type="entry name" value="Mannose-binding lectins"/>
    <property type="match status" value="2"/>
</dbReference>
<dbReference type="AlphaFoldDB" id="A0A8S9GK26"/>
<dbReference type="Gene3D" id="2.100.10.30">
    <property type="entry name" value="Jacalin-like lectin domain"/>
    <property type="match status" value="2"/>
</dbReference>
<evidence type="ECO:0000256" key="1">
    <source>
        <dbReference type="ARBA" id="ARBA00006568"/>
    </source>
</evidence>
<comment type="similarity">
    <text evidence="1">Belongs to the jacalin lectin family.</text>
</comment>
<dbReference type="EMBL" id="QGKY02000246">
    <property type="protein sequence ID" value="KAF2586836.1"/>
    <property type="molecule type" value="Genomic_DNA"/>
</dbReference>
<reference evidence="5" key="2">
    <citation type="submission" date="2019-12" db="EMBL/GenBank/DDBJ databases">
        <authorList>
            <person name="Studholme D.J."/>
            <person name="Sarris P."/>
        </authorList>
    </citation>
    <scope>NUCLEOTIDE SEQUENCE</scope>
    <source>
        <strain evidence="5">PFS-1207/04</strain>
        <tissue evidence="5">Leaf</tissue>
    </source>
</reference>
<keyword evidence="2" id="KW-0430">Lectin</keyword>
<organism evidence="4">
    <name type="scientific">Brassica cretica</name>
    <name type="common">Mustard</name>
    <dbReference type="NCBI Taxonomy" id="69181"/>
    <lineage>
        <taxon>Eukaryota</taxon>
        <taxon>Viridiplantae</taxon>
        <taxon>Streptophyta</taxon>
        <taxon>Embryophyta</taxon>
        <taxon>Tracheophyta</taxon>
        <taxon>Spermatophyta</taxon>
        <taxon>Magnoliopsida</taxon>
        <taxon>eudicotyledons</taxon>
        <taxon>Gunneridae</taxon>
        <taxon>Pentapetalae</taxon>
        <taxon>rosids</taxon>
        <taxon>malvids</taxon>
        <taxon>Brassicales</taxon>
        <taxon>Brassicaceae</taxon>
        <taxon>Brassiceae</taxon>
        <taxon>Brassica</taxon>
    </lineage>
</organism>
<name>A0A8S9GK26_BRACR</name>
<evidence type="ECO:0000313" key="6">
    <source>
        <dbReference type="Proteomes" id="UP000266723"/>
    </source>
</evidence>
<dbReference type="Pfam" id="PF01419">
    <property type="entry name" value="Jacalin"/>
    <property type="match status" value="2"/>
</dbReference>
<dbReference type="PANTHER" id="PTHR47293:SF66">
    <property type="entry name" value="JACALIN-RELATED LECTIN 11-RELATED"/>
    <property type="match status" value="1"/>
</dbReference>
<accession>A0A8S9GK26</accession>
<dbReference type="OrthoDB" id="581739at2759"/>
<dbReference type="Proteomes" id="UP000266723">
    <property type="component" value="Unassembled WGS sequence"/>
</dbReference>
<evidence type="ECO:0000259" key="3">
    <source>
        <dbReference type="PROSITE" id="PS51752"/>
    </source>
</evidence>
<evidence type="ECO:0000256" key="2">
    <source>
        <dbReference type="ARBA" id="ARBA00022734"/>
    </source>
</evidence>
<protein>
    <recommendedName>
        <fullName evidence="3">Jacalin-type lectin domain-containing protein</fullName>
    </recommendedName>
</protein>
<dbReference type="GO" id="GO:0030246">
    <property type="term" value="F:carbohydrate binding"/>
    <property type="evidence" value="ECO:0007669"/>
    <property type="project" value="UniProtKB-KW"/>
</dbReference>
<sequence length="192" mass="21294">FLLQFEINHLKKEHIVSVNGCYDNTSGVIQALQFEANVRSSEVMGFDENGTKFTLAAGGNNIIGFHGSAETNLMSLGAYFTTLPPIKMEQQGGCGGHPWDHGIYTGVRKVYVTYSPSGLSHIMVEYDKMRKQETRESGDRLGENRQFILEYPNEYITSVGGTCDLGSASYSNRVTSLSFVGTEIRTIDFRLN</sequence>
<feature type="non-terminal residue" evidence="4">
    <location>
        <position position="1"/>
    </location>
</feature>
<evidence type="ECO:0000313" key="4">
    <source>
        <dbReference type="EMBL" id="KAF2586836.1"/>
    </source>
</evidence>
<dbReference type="PROSITE" id="PS51752">
    <property type="entry name" value="JACALIN_LECTIN"/>
    <property type="match status" value="2"/>
</dbReference>
<feature type="domain" description="Jacalin-type lectin" evidence="3">
    <location>
        <begin position="1"/>
        <end position="82"/>
    </location>
</feature>
<reference evidence="4" key="1">
    <citation type="submission" date="2019-12" db="EMBL/GenBank/DDBJ databases">
        <title>Genome sequencing and annotation of Brassica cretica.</title>
        <authorList>
            <person name="Studholme D.J."/>
            <person name="Sarris P.F."/>
        </authorList>
    </citation>
    <scope>NUCLEOTIDE SEQUENCE</scope>
    <source>
        <strain evidence="4">PFS-102/07</strain>
        <tissue evidence="4">Leaf</tissue>
    </source>
</reference>
<feature type="domain" description="Jacalin-type lectin" evidence="3">
    <location>
        <begin position="85"/>
        <end position="192"/>
    </location>
</feature>